<reference evidence="2" key="1">
    <citation type="submission" date="2021-03" db="EMBL/GenBank/DDBJ databases">
        <authorList>
            <person name="Tagirdzhanova G."/>
        </authorList>
    </citation>
    <scope>NUCLEOTIDE SEQUENCE</scope>
</reference>
<protein>
    <submittedName>
        <fullName evidence="2">Uncharacterized protein</fullName>
    </submittedName>
</protein>
<dbReference type="Proteomes" id="UP000664203">
    <property type="component" value="Unassembled WGS sequence"/>
</dbReference>
<feature type="region of interest" description="Disordered" evidence="1">
    <location>
        <begin position="1"/>
        <end position="28"/>
    </location>
</feature>
<dbReference type="AlphaFoldDB" id="A0A8H3PK98"/>
<evidence type="ECO:0000256" key="1">
    <source>
        <dbReference type="SAM" id="MobiDB-lite"/>
    </source>
</evidence>
<feature type="region of interest" description="Disordered" evidence="1">
    <location>
        <begin position="204"/>
        <end position="235"/>
    </location>
</feature>
<evidence type="ECO:0000313" key="2">
    <source>
        <dbReference type="EMBL" id="CAF9942470.1"/>
    </source>
</evidence>
<keyword evidence="3" id="KW-1185">Reference proteome</keyword>
<name>A0A8H3PK98_9LECA</name>
<proteinExistence type="predicted"/>
<accession>A0A8H3PK98</accession>
<evidence type="ECO:0000313" key="3">
    <source>
        <dbReference type="Proteomes" id="UP000664203"/>
    </source>
</evidence>
<gene>
    <name evidence="2" type="ORF">ALECFALPRED_009763</name>
</gene>
<sequence length="235" mass="24820">MDDEEDVESDKAQRKNDCEPTPAAKLLPVARTRHIATAQAGRRRGRARQARRAVAFLGVLDPGDRHRRRRRRRRRLAEGDAGLDRHTRRVGVRGTGEQAAVGDLVVAASGDVVADLRDRPRRLIRRQVVQAEQVRSAADLAAVARARFAAAGLADGGAVLEPGAAVALLAVLEAREAEVVAVGGGGTVALAGFDRHARRVGVRGPRQGARGHGVVGAAQVGPPARGELADGWGVD</sequence>
<organism evidence="2 3">
    <name type="scientific">Alectoria fallacina</name>
    <dbReference type="NCBI Taxonomy" id="1903189"/>
    <lineage>
        <taxon>Eukaryota</taxon>
        <taxon>Fungi</taxon>
        <taxon>Dikarya</taxon>
        <taxon>Ascomycota</taxon>
        <taxon>Pezizomycotina</taxon>
        <taxon>Lecanoromycetes</taxon>
        <taxon>OSLEUM clade</taxon>
        <taxon>Lecanoromycetidae</taxon>
        <taxon>Lecanorales</taxon>
        <taxon>Lecanorineae</taxon>
        <taxon>Parmeliaceae</taxon>
        <taxon>Alectoria</taxon>
    </lineage>
</organism>
<dbReference type="EMBL" id="CAJPDR010000757">
    <property type="protein sequence ID" value="CAF9942470.1"/>
    <property type="molecule type" value="Genomic_DNA"/>
</dbReference>
<feature type="compositionally biased region" description="Basic and acidic residues" evidence="1">
    <location>
        <begin position="9"/>
        <end position="18"/>
    </location>
</feature>
<comment type="caution">
    <text evidence="2">The sequence shown here is derived from an EMBL/GenBank/DDBJ whole genome shotgun (WGS) entry which is preliminary data.</text>
</comment>